<dbReference type="Proteomes" id="UP000053475">
    <property type="component" value="Unassembled WGS sequence"/>
</dbReference>
<name>A0A0C1EFC1_ASPUT</name>
<evidence type="ECO:0000313" key="2">
    <source>
        <dbReference type="Proteomes" id="UP000053475"/>
    </source>
</evidence>
<gene>
    <name evidence="1" type="ORF">HK57_00183</name>
</gene>
<dbReference type="AlphaFoldDB" id="A0A0C1EFC1"/>
<sequence>MKISKSVAVAKILLDAGLYAGSCHERRFGSSAFDLAIGHEAPFRLFVGQSTNSGFREMWGCVKTDSDYIQKALRSGWLQQFEIFYERGLLFGRSHDDGDQDIFATDDLRTYMERLSDATHGGYKMMAYAFKHGLDRPNLLAKAGWGVQGAMCTAIETQDLPMLKLLLDKCAAVPNGSSLFDSLQALLKLADDRDVTI</sequence>
<protein>
    <submittedName>
        <fullName evidence="1">Uncharacterized protein</fullName>
    </submittedName>
</protein>
<dbReference type="EMBL" id="JOMC01000221">
    <property type="protein sequence ID" value="KIA75354.1"/>
    <property type="molecule type" value="Genomic_DNA"/>
</dbReference>
<reference evidence="1 2" key="1">
    <citation type="submission" date="2014-11" db="EMBL/GenBank/DDBJ databases">
        <title>Genomics derived discovery of secondary metabolites biosynthetic gene clusters in Aspergillus ustus.</title>
        <authorList>
            <person name="Pi B."/>
            <person name="Dai F."/>
            <person name="Song X."/>
            <person name="Zhu C."/>
            <person name="Li H."/>
            <person name="Yu D."/>
        </authorList>
    </citation>
    <scope>NUCLEOTIDE SEQUENCE [LARGE SCALE GENOMIC DNA]</scope>
    <source>
        <strain evidence="1 2">3.3904</strain>
    </source>
</reference>
<organism evidence="1 2">
    <name type="scientific">Aspergillus ustus</name>
    <dbReference type="NCBI Taxonomy" id="40382"/>
    <lineage>
        <taxon>Eukaryota</taxon>
        <taxon>Fungi</taxon>
        <taxon>Dikarya</taxon>
        <taxon>Ascomycota</taxon>
        <taxon>Pezizomycotina</taxon>
        <taxon>Eurotiomycetes</taxon>
        <taxon>Eurotiomycetidae</taxon>
        <taxon>Eurotiales</taxon>
        <taxon>Aspergillaceae</taxon>
        <taxon>Aspergillus</taxon>
        <taxon>Aspergillus subgen. Nidulantes</taxon>
    </lineage>
</organism>
<keyword evidence="2" id="KW-1185">Reference proteome</keyword>
<comment type="caution">
    <text evidence="1">The sequence shown here is derived from an EMBL/GenBank/DDBJ whole genome shotgun (WGS) entry which is preliminary data.</text>
</comment>
<accession>A0A0C1EFC1</accession>
<proteinExistence type="predicted"/>
<evidence type="ECO:0000313" key="1">
    <source>
        <dbReference type="EMBL" id="KIA75354.1"/>
    </source>
</evidence>